<keyword evidence="1" id="KW-1133">Transmembrane helix</keyword>
<dbReference type="PIRSF" id="PIRSF017932">
    <property type="entry name" value="Conjugal_transfer_TraB_rhizob"/>
    <property type="match status" value="1"/>
</dbReference>
<dbReference type="Proteomes" id="UP000028701">
    <property type="component" value="Unassembled WGS sequence"/>
</dbReference>
<dbReference type="eggNOG" id="COG0388">
    <property type="taxonomic scope" value="Bacteria"/>
</dbReference>
<dbReference type="EMBL" id="BBJU01000027">
    <property type="protein sequence ID" value="GAK72740.1"/>
    <property type="molecule type" value="Genomic_DNA"/>
</dbReference>
<evidence type="ECO:0000259" key="2">
    <source>
        <dbReference type="PROSITE" id="PS50263"/>
    </source>
</evidence>
<feature type="transmembrane region" description="Helical" evidence="1">
    <location>
        <begin position="197"/>
        <end position="216"/>
    </location>
</feature>
<dbReference type="Gene3D" id="3.60.110.10">
    <property type="entry name" value="Carbon-nitrogen hydrolase"/>
    <property type="match status" value="1"/>
</dbReference>
<protein>
    <submittedName>
        <fullName evidence="3">Conjugal transfer protein TraB</fullName>
    </submittedName>
</protein>
<keyword evidence="1" id="KW-0472">Membrane</keyword>
<evidence type="ECO:0000313" key="3">
    <source>
        <dbReference type="EMBL" id="GAK72740.1"/>
    </source>
</evidence>
<accession>A0A081D1E4</accession>
<feature type="domain" description="CN hydrolase" evidence="2">
    <location>
        <begin position="226"/>
        <end position="425"/>
    </location>
</feature>
<dbReference type="GO" id="GO:0016020">
    <property type="term" value="C:membrane"/>
    <property type="evidence" value="ECO:0007669"/>
    <property type="project" value="InterPro"/>
</dbReference>
<evidence type="ECO:0000313" key="4">
    <source>
        <dbReference type="Proteomes" id="UP000028701"/>
    </source>
</evidence>
<dbReference type="NCBIfam" id="NF010398">
    <property type="entry name" value="PRK13825.1-2"/>
    <property type="match status" value="1"/>
</dbReference>
<gene>
    <name evidence="3" type="primary">traB</name>
    <name evidence="3" type="ORF">RRU01S_27_01290</name>
</gene>
<comment type="caution">
    <text evidence="3">The sequence shown here is derived from an EMBL/GenBank/DDBJ whole genome shotgun (WGS) entry which is preliminary data.</text>
</comment>
<sequence length="425" mass="45678">MRAPMIVGILGRFPTRAFSAWRGGSSRSNRNWRRSCLLTAVSVACGWIAWSGHVLTLPVAVLFPALWAMSPSRLTAGLVSAGYFLAASRGLPHGVANFYAAKLWPGLLLWAVASLSFAGVHAALWKGRPEGKCPGEGRTRMAMAARYLAAATLMGLPPLGIIGWAHPLTATGVLFPGWGWWGLVAMTAGLAMMTSRYWPAVAIVLGGLWLWSTATWTSPNLPEGWKGVDLEQGEKLGRDGSLDYHRDLIAAVRAVAGGKISFVVLPESALGFWTPTVERVWRQGLRGSELTVIAGADVIDPGGYDNVMVGISADEARIFYRQRMPVPVSMWQPWRAWTGQGGGARANLFGNPVVQSGGQKLAALICYEQLLLWPVLHSMLHSPTAIVAPGNGWWTAGTSVVAIQNVSVMAWAKLFGLPVVTAFNK</sequence>
<dbReference type="SUPFAM" id="SSF56317">
    <property type="entry name" value="Carbon-nitrogen hydrolase"/>
    <property type="match status" value="1"/>
</dbReference>
<dbReference type="Pfam" id="PF00795">
    <property type="entry name" value="CN_hydrolase"/>
    <property type="match status" value="1"/>
</dbReference>
<dbReference type="PROSITE" id="PS50263">
    <property type="entry name" value="CN_HYDROLASE"/>
    <property type="match status" value="1"/>
</dbReference>
<dbReference type="InterPro" id="IPR036526">
    <property type="entry name" value="C-N_Hydrolase_sf"/>
</dbReference>
<dbReference type="InterPro" id="IPR016707">
    <property type="entry name" value="Conjugal_tfr_TraB_rhizob"/>
</dbReference>
<feature type="transmembrane region" description="Helical" evidence="1">
    <location>
        <begin position="103"/>
        <end position="124"/>
    </location>
</feature>
<dbReference type="InterPro" id="IPR003010">
    <property type="entry name" value="C-N_Hydrolase"/>
</dbReference>
<dbReference type="AlphaFoldDB" id="A0A081D1E4"/>
<proteinExistence type="predicted"/>
<feature type="transmembrane region" description="Helical" evidence="1">
    <location>
        <begin position="172"/>
        <end position="190"/>
    </location>
</feature>
<name>A0A081D1E4_9HYPH</name>
<keyword evidence="1" id="KW-0812">Transmembrane</keyword>
<feature type="transmembrane region" description="Helical" evidence="1">
    <location>
        <begin position="47"/>
        <end position="67"/>
    </location>
</feature>
<organism evidence="3 4">
    <name type="scientific">Agrobacterium rubi TR3 = NBRC 13261</name>
    <dbReference type="NCBI Taxonomy" id="1368415"/>
    <lineage>
        <taxon>Bacteria</taxon>
        <taxon>Pseudomonadati</taxon>
        <taxon>Pseudomonadota</taxon>
        <taxon>Alphaproteobacteria</taxon>
        <taxon>Hyphomicrobiales</taxon>
        <taxon>Rhizobiaceae</taxon>
        <taxon>Rhizobium/Agrobacterium group</taxon>
        <taxon>Agrobacterium</taxon>
    </lineage>
</organism>
<feature type="transmembrane region" description="Helical" evidence="1">
    <location>
        <begin position="145"/>
        <end position="166"/>
    </location>
</feature>
<reference evidence="3 4" key="1">
    <citation type="submission" date="2014-08" db="EMBL/GenBank/DDBJ databases">
        <title>Whole genome shotgun sequence of Rhizobium rubi NBRC 13261.</title>
        <authorList>
            <person name="Katano-Makiyama Y."/>
            <person name="Hosoyama A."/>
            <person name="Hashimoto M."/>
            <person name="Hosoyama Y."/>
            <person name="Noguchi M."/>
            <person name="Tsuchikane K."/>
            <person name="Uohara A."/>
            <person name="Ohji S."/>
            <person name="Ichikawa N."/>
            <person name="Kimura A."/>
            <person name="Yamazoe A."/>
            <person name="Fujita N."/>
        </authorList>
    </citation>
    <scope>NUCLEOTIDE SEQUENCE [LARGE SCALE GENOMIC DNA]</scope>
    <source>
        <strain evidence="3 4">NBRC 13261</strain>
    </source>
</reference>
<evidence type="ECO:0000256" key="1">
    <source>
        <dbReference type="SAM" id="Phobius"/>
    </source>
</evidence>